<dbReference type="PANTHER" id="PTHR12526:SF622">
    <property type="entry name" value="GLYCOSYLTRANSFERASE (GROUP I)"/>
    <property type="match status" value="1"/>
</dbReference>
<keyword evidence="4" id="KW-1185">Reference proteome</keyword>
<dbReference type="Gene3D" id="3.40.50.2000">
    <property type="entry name" value="Glycogen Phosphorylase B"/>
    <property type="match status" value="2"/>
</dbReference>
<reference evidence="3 4" key="1">
    <citation type="submission" date="2016-11" db="EMBL/GenBank/DDBJ databases">
        <authorList>
            <person name="Jaros S."/>
            <person name="Januszkiewicz K."/>
            <person name="Wedrychowicz H."/>
        </authorList>
    </citation>
    <scope>NUCLEOTIDE SEQUENCE [LARGE SCALE GENOMIC DNA]</scope>
    <source>
        <strain evidence="3 4">DSM 5091</strain>
    </source>
</reference>
<dbReference type="InterPro" id="IPR001296">
    <property type="entry name" value="Glyco_trans_1"/>
</dbReference>
<feature type="domain" description="Glycosyltransferase subfamily 4-like N-terminal" evidence="2">
    <location>
        <begin position="22"/>
        <end position="199"/>
    </location>
</feature>
<accession>A0A1M6DRA6</accession>
<dbReference type="OrthoDB" id="7366221at2"/>
<dbReference type="Proteomes" id="UP000184171">
    <property type="component" value="Unassembled WGS sequence"/>
</dbReference>
<evidence type="ECO:0000259" key="2">
    <source>
        <dbReference type="Pfam" id="PF13579"/>
    </source>
</evidence>
<dbReference type="SUPFAM" id="SSF53756">
    <property type="entry name" value="UDP-Glycosyltransferase/glycogen phosphorylase"/>
    <property type="match status" value="1"/>
</dbReference>
<organism evidence="3 4">
    <name type="scientific">Malonomonas rubra DSM 5091</name>
    <dbReference type="NCBI Taxonomy" id="1122189"/>
    <lineage>
        <taxon>Bacteria</taxon>
        <taxon>Pseudomonadati</taxon>
        <taxon>Thermodesulfobacteriota</taxon>
        <taxon>Desulfuromonadia</taxon>
        <taxon>Desulfuromonadales</taxon>
        <taxon>Geopsychrobacteraceae</taxon>
        <taxon>Malonomonas</taxon>
    </lineage>
</organism>
<evidence type="ECO:0000313" key="3">
    <source>
        <dbReference type="EMBL" id="SHI75659.1"/>
    </source>
</evidence>
<dbReference type="STRING" id="1122189.SAMN02745165_00777"/>
<feature type="domain" description="Glycosyl transferase family 1" evidence="1">
    <location>
        <begin position="222"/>
        <end position="386"/>
    </location>
</feature>
<proteinExistence type="predicted"/>
<evidence type="ECO:0000313" key="4">
    <source>
        <dbReference type="Proteomes" id="UP000184171"/>
    </source>
</evidence>
<dbReference type="GO" id="GO:0016757">
    <property type="term" value="F:glycosyltransferase activity"/>
    <property type="evidence" value="ECO:0007669"/>
    <property type="project" value="InterPro"/>
</dbReference>
<evidence type="ECO:0000259" key="1">
    <source>
        <dbReference type="Pfam" id="PF00534"/>
    </source>
</evidence>
<gene>
    <name evidence="3" type="ORF">SAMN02745165_00777</name>
</gene>
<dbReference type="InterPro" id="IPR028098">
    <property type="entry name" value="Glyco_trans_4-like_N"/>
</dbReference>
<dbReference type="RefSeq" id="WP_072905771.1">
    <property type="nucleotide sequence ID" value="NZ_FQZT01000002.1"/>
</dbReference>
<dbReference type="PANTHER" id="PTHR12526">
    <property type="entry name" value="GLYCOSYLTRANSFERASE"/>
    <property type="match status" value="1"/>
</dbReference>
<dbReference type="AlphaFoldDB" id="A0A1M6DRA6"/>
<dbReference type="Pfam" id="PF00534">
    <property type="entry name" value="Glycos_transf_1"/>
    <property type="match status" value="1"/>
</dbReference>
<keyword evidence="3" id="KW-0808">Transferase</keyword>
<dbReference type="CDD" id="cd03794">
    <property type="entry name" value="GT4_WbuB-like"/>
    <property type="match status" value="1"/>
</dbReference>
<protein>
    <submittedName>
        <fullName evidence="3">Glycosyltransferase involved in cell wall bisynthesis</fullName>
    </submittedName>
</protein>
<sequence length="409" mass="45958">MKIVFFAHFAGSPEHGMVYGHYYLAREWVRMGHEVTIVAASYAHTRFRQPTVTGAVSEKFIDGIRYLWVSCPEYAPSGQVGRVKNILTFVARTFGDRLPITDADVVISSSHYPFAIFPARKWAKRFGARLVFEVRDIWPLTLIELGGASSTHPFIRLMQWSEDYAYRVADKVVSVLPHADRHMLAHGMRAEKFLYIPNGADLECKDRQPLPADYLATIRQLKEDGHFLLGYAGRMGLANAMHHLLKALALPGGKRVHALLLGEGYELENLKRQAEELGLQDRVHFLPFVPKAQVESFLLEMDALYVGFLKQPLYRFGTSVTKMNDYMLAAKPIICAIDAEVEGVEEAGAGIICPAEESQAIAAAIDRMSQLTDEERHRMGQAGRNWVVAHRDYRVLAERFLAGVGEEPS</sequence>
<dbReference type="EMBL" id="FQZT01000002">
    <property type="protein sequence ID" value="SHI75659.1"/>
    <property type="molecule type" value="Genomic_DNA"/>
</dbReference>
<dbReference type="Pfam" id="PF13579">
    <property type="entry name" value="Glyco_trans_4_4"/>
    <property type="match status" value="1"/>
</dbReference>
<name>A0A1M6DRA6_MALRU</name>